<comment type="caution">
    <text evidence="5">The sequence shown here is derived from an EMBL/GenBank/DDBJ whole genome shotgun (WGS) entry which is preliminary data.</text>
</comment>
<dbReference type="InterPro" id="IPR052055">
    <property type="entry name" value="Hepadnavirus_pol/RT"/>
</dbReference>
<evidence type="ECO:0000313" key="6">
    <source>
        <dbReference type="Proteomes" id="UP000683360"/>
    </source>
</evidence>
<dbReference type="SUPFAM" id="SSF56349">
    <property type="entry name" value="DNA breaking-rejoining enzymes"/>
    <property type="match status" value="1"/>
</dbReference>
<dbReference type="InterPro" id="IPR036875">
    <property type="entry name" value="Znf_CCHC_sf"/>
</dbReference>
<feature type="region of interest" description="Disordered" evidence="3">
    <location>
        <begin position="148"/>
        <end position="177"/>
    </location>
</feature>
<dbReference type="PANTHER" id="PTHR33050:SF7">
    <property type="entry name" value="RIBONUCLEASE H"/>
    <property type="match status" value="1"/>
</dbReference>
<sequence>MKFDIRTVLFYRLCRPFTSVTGVSTGFVFPLSTQVLGYRTKCEPMNNCISAAATWLKSKFINAPNDWLEACVEWIREENQGSTPSQQQVNKLVFEQWLLSDLHELGTQCLPEQINNSDKFQLNGKFALQISRLFSCREKITDQIDTYTDLGNMSEPEPESPIRIQRSEEREGSTRFSPEDALSLFTQSLDLTLRKHKEELFKEIDTRIGAKEAESVPAVKQTPKFRYDGNEKQFSFNGERLSELEKTLKLIEKDSPALAIQYLEKSIKALKERNKLLRIADKYGWDVVDEYIDDPITEGTDDATKLRQADYRAKAKRRDKVRTRPTPYIPEPESSQVPQDEPFRKTSSASTREVPRNYKYPAAQGSQTRTGPRTGIYNQNEYFTSSQPTDRCYYCNGEGHWAYHCPKRRRFQPAETSGSSGAKCLPFGLSTAGHVFSKVLRPLVKHWRSQGYRMIIYLDDGWGIESSFEDCVKLSKVVKHDLLSAGFFLNHEKSIWDPTKVLTWLGFRWHLDTFNLEIPEDKIERFKATIDDIFSNINNITARQLARVTGKIISFIPSFGNICRIMSRNMLILIAASDYWDFHIRLTDEAIFELNFWKNNCTSLPRKSLLPVSFLPDRIVFTDASGFACAGFAVQTSNKIVHKMWTPDEAKKSSTFRELLAVFITLFSLLPDFQNRLVKIYTDNQNVVKIVQAGSMRSELQEIALKIFNLCIRNCISLEVEWVPRELNTTADFYSKLFDFNDWYVNDVYFKYFNSLWGPFDCDVFADYNNHKLPIFFSAYWCPDTSGVDAFGFSWNTYNCWLVPPVHLVGRALNHMLICKGKGTIVVPKWTSSCFWPILWSSSSNQYKSFVKDFVEYVKPSGFFCQVVTASKSENTLKKYKGYFKRFKYWCLKYNLPFLPTTVCTVAIYLNYLIQSGVSTAVLNAAYYSIKWEHDLNLYDSILNDKLLDMVLEGGIRLLSKPLKRKEPITPTILKSIIAKFDKNDNLPGLRICAMMLIGFSGFLRYDELAHIRSSDLTFNDSHLQINIQKSKTDRYRQGNTILISRTGTDLCPVSMLQKYFRVASLSIDSMVDISQSCYSQLQRVTGTDNANVDVSADTHRPWEPKAKRMLMLKLTDGMCDVQGMEYEPIRCLNNNLHPGCKILVTGKILCRHGLLMLKEENVSVLGGEVDTLMESNTHKNILQLTLENNISNAGKQYRQEFEGGPTVNTKSDNKPVITRDNKYGTRGAVSISQKKTNSETLKQEEMSVIDEFDEELPLDVFLDDDMDGFTDTVGLNCSNSTATTLPLQSQNGSCVNIHPPKVTQVSIVNRNNSTSLNSNINNQFPHQDKHVQMSSLRQSLPRASVQTRGCNQHEFCGGRL</sequence>
<feature type="domain" description="CCHC-type" evidence="4">
    <location>
        <begin position="391"/>
        <end position="407"/>
    </location>
</feature>
<evidence type="ECO:0000256" key="1">
    <source>
        <dbReference type="ARBA" id="ARBA00023125"/>
    </source>
</evidence>
<dbReference type="SUPFAM" id="SSF47823">
    <property type="entry name" value="lambda integrase-like, N-terminal domain"/>
    <property type="match status" value="1"/>
</dbReference>
<keyword evidence="1" id="KW-0238">DNA-binding</keyword>
<dbReference type="Gene3D" id="1.10.150.130">
    <property type="match status" value="1"/>
</dbReference>
<keyword evidence="6" id="KW-1185">Reference proteome</keyword>
<accession>A0A8S3VGT5</accession>
<dbReference type="SUPFAM" id="SSF56672">
    <property type="entry name" value="DNA/RNA polymerases"/>
    <property type="match status" value="1"/>
</dbReference>
<dbReference type="InterPro" id="IPR013894">
    <property type="entry name" value="RMI1_OB"/>
</dbReference>
<dbReference type="InterPro" id="IPR010998">
    <property type="entry name" value="Integrase_recombinase_N"/>
</dbReference>
<dbReference type="GO" id="GO:0006259">
    <property type="term" value="P:DNA metabolic process"/>
    <property type="evidence" value="ECO:0007669"/>
    <property type="project" value="UniProtKB-ARBA"/>
</dbReference>
<evidence type="ECO:0000313" key="5">
    <source>
        <dbReference type="EMBL" id="CAG2254089.1"/>
    </source>
</evidence>
<dbReference type="Gene3D" id="3.30.70.270">
    <property type="match status" value="1"/>
</dbReference>
<dbReference type="InterPro" id="IPR011010">
    <property type="entry name" value="DNA_brk_join_enz"/>
</dbReference>
<dbReference type="GO" id="GO:0008270">
    <property type="term" value="F:zinc ion binding"/>
    <property type="evidence" value="ECO:0007669"/>
    <property type="project" value="UniProtKB-KW"/>
</dbReference>
<organism evidence="5 6">
    <name type="scientific">Mytilus edulis</name>
    <name type="common">Blue mussel</name>
    <dbReference type="NCBI Taxonomy" id="6550"/>
    <lineage>
        <taxon>Eukaryota</taxon>
        <taxon>Metazoa</taxon>
        <taxon>Spiralia</taxon>
        <taxon>Lophotrochozoa</taxon>
        <taxon>Mollusca</taxon>
        <taxon>Bivalvia</taxon>
        <taxon>Autobranchia</taxon>
        <taxon>Pteriomorphia</taxon>
        <taxon>Mytilida</taxon>
        <taxon>Mytiloidea</taxon>
        <taxon>Mytilidae</taxon>
        <taxon>Mytilinae</taxon>
        <taxon>Mytilus</taxon>
    </lineage>
</organism>
<dbReference type="GO" id="GO:0003677">
    <property type="term" value="F:DNA binding"/>
    <property type="evidence" value="ECO:0007669"/>
    <property type="project" value="UniProtKB-KW"/>
</dbReference>
<keyword evidence="2" id="KW-0863">Zinc-finger</keyword>
<dbReference type="EMBL" id="CAJPWZ010003216">
    <property type="protein sequence ID" value="CAG2254089.1"/>
    <property type="molecule type" value="Genomic_DNA"/>
</dbReference>
<dbReference type="InterPro" id="IPR036397">
    <property type="entry name" value="RNaseH_sf"/>
</dbReference>
<dbReference type="Proteomes" id="UP000683360">
    <property type="component" value="Unassembled WGS sequence"/>
</dbReference>
<dbReference type="InterPro" id="IPR043502">
    <property type="entry name" value="DNA/RNA_pol_sf"/>
</dbReference>
<dbReference type="FunFam" id="2.40.50.770:FF:000002">
    <property type="entry name" value="recQ-mediated genome instability protein 1"/>
    <property type="match status" value="1"/>
</dbReference>
<dbReference type="InterPro" id="IPR049363">
    <property type="entry name" value="RMI1_N"/>
</dbReference>
<feature type="region of interest" description="Disordered" evidence="3">
    <location>
        <begin position="311"/>
        <end position="355"/>
    </location>
</feature>
<dbReference type="CDD" id="cd09275">
    <property type="entry name" value="RNase_HI_RT_DIRS1"/>
    <property type="match status" value="1"/>
</dbReference>
<dbReference type="SUPFAM" id="SSF57756">
    <property type="entry name" value="Retrovirus zinc finger-like domains"/>
    <property type="match status" value="1"/>
</dbReference>
<dbReference type="SMART" id="SM01161">
    <property type="entry name" value="DUF1767"/>
    <property type="match status" value="1"/>
</dbReference>
<evidence type="ECO:0000259" key="4">
    <source>
        <dbReference type="PROSITE" id="PS50158"/>
    </source>
</evidence>
<dbReference type="Pfam" id="PF21000">
    <property type="entry name" value="RMI1_N_N"/>
    <property type="match status" value="1"/>
</dbReference>
<dbReference type="Gene3D" id="2.40.50.770">
    <property type="entry name" value="RecQ-mediated genome instability protein Rmi1, C-terminal domain"/>
    <property type="match status" value="1"/>
</dbReference>
<gene>
    <name evidence="5" type="ORF">MEDL_65588</name>
</gene>
<evidence type="ECO:0000256" key="3">
    <source>
        <dbReference type="SAM" id="MobiDB-lite"/>
    </source>
</evidence>
<evidence type="ECO:0000256" key="2">
    <source>
        <dbReference type="PROSITE-ProRule" id="PRU00047"/>
    </source>
</evidence>
<proteinExistence type="predicted"/>
<keyword evidence="2" id="KW-0479">Metal-binding</keyword>
<protein>
    <recommendedName>
        <fullName evidence="4">CCHC-type domain-containing protein</fullName>
    </recommendedName>
</protein>
<dbReference type="PROSITE" id="PS50158">
    <property type="entry name" value="ZF_CCHC"/>
    <property type="match status" value="1"/>
</dbReference>
<dbReference type="SMART" id="SM00343">
    <property type="entry name" value="ZnF_C2HC"/>
    <property type="match status" value="1"/>
</dbReference>
<dbReference type="PANTHER" id="PTHR33050">
    <property type="entry name" value="REVERSE TRANSCRIPTASE DOMAIN-CONTAINING PROTEIN"/>
    <property type="match status" value="1"/>
</dbReference>
<dbReference type="Gene3D" id="3.30.420.10">
    <property type="entry name" value="Ribonuclease H-like superfamily/Ribonuclease H"/>
    <property type="match status" value="1"/>
</dbReference>
<keyword evidence="2" id="KW-0862">Zinc</keyword>
<dbReference type="InterPro" id="IPR043128">
    <property type="entry name" value="Rev_trsase/Diguanyl_cyclase"/>
</dbReference>
<dbReference type="InterPro" id="IPR001878">
    <property type="entry name" value="Znf_CCHC"/>
</dbReference>
<reference evidence="5" key="1">
    <citation type="submission" date="2021-03" db="EMBL/GenBank/DDBJ databases">
        <authorList>
            <person name="Bekaert M."/>
        </authorList>
    </citation>
    <scope>NUCLEOTIDE SEQUENCE</scope>
</reference>
<feature type="compositionally biased region" description="Basic residues" evidence="3">
    <location>
        <begin position="314"/>
        <end position="323"/>
    </location>
</feature>
<dbReference type="InterPro" id="IPR044881">
    <property type="entry name" value="RMI1_N_N_sf"/>
</dbReference>
<name>A0A8S3VGT5_MYTED</name>
<dbReference type="InterPro" id="IPR042470">
    <property type="entry name" value="RMI1_N_C_sf"/>
</dbReference>
<dbReference type="Pfam" id="PF08585">
    <property type="entry name" value="RMI1_N_C"/>
    <property type="match status" value="1"/>
</dbReference>
<dbReference type="OrthoDB" id="6380429at2759"/>
<dbReference type="Gene3D" id="1.10.8.1020">
    <property type="entry name" value="RecQ-mediated genome instability protein 1, N-terminal domain"/>
    <property type="match status" value="1"/>
</dbReference>